<evidence type="ECO:0000313" key="9">
    <source>
        <dbReference type="EMBL" id="WWD81598.1"/>
    </source>
</evidence>
<dbReference type="GO" id="GO:0005886">
    <property type="term" value="C:plasma membrane"/>
    <property type="evidence" value="ECO:0007669"/>
    <property type="project" value="UniProtKB-SubCell"/>
</dbReference>
<comment type="subcellular location">
    <subcellularLocation>
        <location evidence="1">Cell membrane</location>
        <topology evidence="1">Multi-pass membrane protein</topology>
    </subcellularLocation>
</comment>
<dbReference type="PANTHER" id="PTHR30047">
    <property type="entry name" value="HIGH-AFFINITY CHOLINE TRANSPORT PROTEIN-RELATED"/>
    <property type="match status" value="1"/>
</dbReference>
<name>A0A5C7FG16_9BACI</name>
<feature type="transmembrane region" description="Helical" evidence="8">
    <location>
        <begin position="184"/>
        <end position="207"/>
    </location>
</feature>
<keyword evidence="7 8" id="KW-0472">Membrane</keyword>
<dbReference type="Proteomes" id="UP000321816">
    <property type="component" value="Chromosome"/>
</dbReference>
<dbReference type="Pfam" id="PF02028">
    <property type="entry name" value="BCCT"/>
    <property type="match status" value="1"/>
</dbReference>
<gene>
    <name evidence="9" type="ORF">FTX54_005470</name>
</gene>
<dbReference type="EMBL" id="CP144914">
    <property type="protein sequence ID" value="WWD81598.1"/>
    <property type="molecule type" value="Genomic_DNA"/>
</dbReference>
<feature type="transmembrane region" description="Helical" evidence="8">
    <location>
        <begin position="133"/>
        <end position="152"/>
    </location>
</feature>
<evidence type="ECO:0000313" key="10">
    <source>
        <dbReference type="Proteomes" id="UP000321816"/>
    </source>
</evidence>
<feature type="transmembrane region" description="Helical" evidence="8">
    <location>
        <begin position="429"/>
        <end position="450"/>
    </location>
</feature>
<dbReference type="KEGG" id="ahal:FTX54_005470"/>
<comment type="similarity">
    <text evidence="2">Belongs to the BCCT transporter (TC 2.A.15) family.</text>
</comment>
<keyword evidence="5 8" id="KW-0812">Transmembrane</keyword>
<accession>A0A5C7FG16</accession>
<keyword evidence="10" id="KW-1185">Reference proteome</keyword>
<feature type="transmembrane region" description="Helical" evidence="8">
    <location>
        <begin position="253"/>
        <end position="278"/>
    </location>
</feature>
<feature type="transmembrane region" description="Helical" evidence="8">
    <location>
        <begin position="298"/>
        <end position="322"/>
    </location>
</feature>
<feature type="transmembrane region" description="Helical" evidence="8">
    <location>
        <begin position="219"/>
        <end position="241"/>
    </location>
</feature>
<dbReference type="InterPro" id="IPR000060">
    <property type="entry name" value="BCCT_transptr"/>
</dbReference>
<evidence type="ECO:0000256" key="2">
    <source>
        <dbReference type="ARBA" id="ARBA00005658"/>
    </source>
</evidence>
<keyword evidence="6 8" id="KW-1133">Transmembrane helix</keyword>
<dbReference type="GO" id="GO:0022857">
    <property type="term" value="F:transmembrane transporter activity"/>
    <property type="evidence" value="ECO:0007669"/>
    <property type="project" value="InterPro"/>
</dbReference>
<evidence type="ECO:0000256" key="3">
    <source>
        <dbReference type="ARBA" id="ARBA00022448"/>
    </source>
</evidence>
<evidence type="ECO:0000256" key="4">
    <source>
        <dbReference type="ARBA" id="ARBA00022475"/>
    </source>
</evidence>
<keyword evidence="4" id="KW-1003">Cell membrane</keyword>
<feature type="transmembrane region" description="Helical" evidence="8">
    <location>
        <begin position="78"/>
        <end position="97"/>
    </location>
</feature>
<dbReference type="PANTHER" id="PTHR30047:SF7">
    <property type="entry name" value="HIGH-AFFINITY CHOLINE TRANSPORT PROTEIN"/>
    <property type="match status" value="1"/>
</dbReference>
<evidence type="ECO:0000256" key="5">
    <source>
        <dbReference type="ARBA" id="ARBA00022692"/>
    </source>
</evidence>
<feature type="transmembrane region" description="Helical" evidence="8">
    <location>
        <begin position="380"/>
        <end position="408"/>
    </location>
</feature>
<dbReference type="AlphaFoldDB" id="A0A5C7FG16"/>
<evidence type="ECO:0000256" key="1">
    <source>
        <dbReference type="ARBA" id="ARBA00004651"/>
    </source>
</evidence>
<protein>
    <submittedName>
        <fullName evidence="9">BCCT family transporter</fullName>
    </submittedName>
</protein>
<feature type="transmembrane region" description="Helical" evidence="8">
    <location>
        <begin position="39"/>
        <end position="57"/>
    </location>
</feature>
<sequence length="500" mass="54110">MFISGGLLIAFVVASIINTSAVGAFVDWSFSFSTTYFGTFWQVLMLATFIIALFLAFSKYGHIRLGNTQKPELSNFKWISIIMCTLLAGGGVFWAAAEPMYHFLETPPMYDGEAGTAAAVVPAMAQSFLDWGFLAWAILGTLAAIVIMYGHFHRGMPLKPRTLLYPIFGEKIAGKSVIGTLADAFSIIAVAAGTIGPIGFLGLQAAYGFESLFGIPNTFLTQLLIVFGLISIAAISAVTGLHRGIQFLSRWNIILTFALIVVVLLIGPGGFIIDTFVGTMGVYTRDFLELSLYRGDTAWLSFWTLFFWGWFIGYAPMMAVFISRISRGRTIRELVTAIAIIAPLITNFWFSVVGGSGIFYELQESGSVSGALNEGGMPAAMIAIVEQMPFGTFLAGAFLLVTIIFVATTSDSMSFTISMAVTGSPTPSSGLRVFWALLMGTVASVLLFLGEGSVDALQSFIVFTAVPVSLLILPTLWLAPRVVKTLYNEQFPEMKKRKAS</sequence>
<dbReference type="RefSeq" id="WP_147804154.1">
    <property type="nucleotide sequence ID" value="NZ_CP144914.1"/>
</dbReference>
<evidence type="ECO:0000256" key="7">
    <source>
        <dbReference type="ARBA" id="ARBA00023136"/>
    </source>
</evidence>
<organism evidence="9 10">
    <name type="scientific">Alkalicoccus halolimnae</name>
    <dbReference type="NCBI Taxonomy" id="1667239"/>
    <lineage>
        <taxon>Bacteria</taxon>
        <taxon>Bacillati</taxon>
        <taxon>Bacillota</taxon>
        <taxon>Bacilli</taxon>
        <taxon>Bacillales</taxon>
        <taxon>Bacillaceae</taxon>
        <taxon>Alkalicoccus</taxon>
    </lineage>
</organism>
<feature type="transmembrane region" description="Helical" evidence="8">
    <location>
        <begin position="456"/>
        <end position="479"/>
    </location>
</feature>
<keyword evidence="3" id="KW-0813">Transport</keyword>
<dbReference type="OrthoDB" id="9775735at2"/>
<feature type="transmembrane region" description="Helical" evidence="8">
    <location>
        <begin position="334"/>
        <end position="360"/>
    </location>
</feature>
<evidence type="ECO:0000256" key="8">
    <source>
        <dbReference type="SAM" id="Phobius"/>
    </source>
</evidence>
<proteinExistence type="inferred from homology"/>
<reference evidence="9 10" key="1">
    <citation type="submission" date="2024-01" db="EMBL/GenBank/DDBJ databases">
        <title>Complete Genome Sequence of Alkalicoccus halolimnae BZ-SZ-XJ29T, a Moderately Halophilic Bacterium Isolated from a Salt Lake.</title>
        <authorList>
            <person name="Zhao B."/>
        </authorList>
    </citation>
    <scope>NUCLEOTIDE SEQUENCE [LARGE SCALE GENOMIC DNA]</scope>
    <source>
        <strain evidence="9 10">BZ-SZ-XJ29</strain>
    </source>
</reference>
<evidence type="ECO:0000256" key="6">
    <source>
        <dbReference type="ARBA" id="ARBA00022989"/>
    </source>
</evidence>